<dbReference type="AlphaFoldDB" id="A0A069A8H4"/>
<dbReference type="Proteomes" id="UP000411588">
    <property type="component" value="Unassembled WGS sequence"/>
</dbReference>
<dbReference type="Gene3D" id="3.90.850.10">
    <property type="entry name" value="Fumarylacetoacetase-like, C-terminal domain"/>
    <property type="match status" value="1"/>
</dbReference>
<organism evidence="5">
    <name type="scientific">Clostridioides difficile</name>
    <name type="common">Peptoclostridium difficile</name>
    <dbReference type="NCBI Taxonomy" id="1496"/>
    <lineage>
        <taxon>Bacteria</taxon>
        <taxon>Bacillati</taxon>
        <taxon>Bacillota</taxon>
        <taxon>Clostridia</taxon>
        <taxon>Peptostreptococcales</taxon>
        <taxon>Peptostreptococcaceae</taxon>
        <taxon>Clostridioides</taxon>
    </lineage>
</organism>
<dbReference type="FunFam" id="3.90.850.10:FF:000002">
    <property type="entry name" value="2-hydroxyhepta-2,4-diene-1,7-dioate isomerase"/>
    <property type="match status" value="1"/>
</dbReference>
<dbReference type="EMBL" id="CAADAN010000006">
    <property type="protein sequence ID" value="VFD32313.1"/>
    <property type="molecule type" value="Genomic_DNA"/>
</dbReference>
<evidence type="ECO:0000313" key="10">
    <source>
        <dbReference type="Proteomes" id="UP000411588"/>
    </source>
</evidence>
<dbReference type="EMBL" id="LK932482">
    <property type="protein sequence ID" value="CDS84316.1"/>
    <property type="molecule type" value="Genomic_DNA"/>
</dbReference>
<evidence type="ECO:0000313" key="5">
    <source>
        <dbReference type="EMBL" id="CDS84750.1"/>
    </source>
</evidence>
<keyword evidence="2" id="KW-0479">Metal-binding</keyword>
<dbReference type="InterPro" id="IPR011234">
    <property type="entry name" value="Fumarylacetoacetase-like_C"/>
</dbReference>
<dbReference type="GO" id="GO:0016787">
    <property type="term" value="F:hydrolase activity"/>
    <property type="evidence" value="ECO:0007669"/>
    <property type="project" value="UniProtKB-KW"/>
</dbReference>
<evidence type="ECO:0000313" key="8">
    <source>
        <dbReference type="EMBL" id="VHY14293.1"/>
    </source>
</evidence>
<reference evidence="7 10" key="2">
    <citation type="submission" date="2019-02" db="EMBL/GenBank/DDBJ databases">
        <authorList>
            <consortium name="Pathogen Informatics"/>
        </authorList>
    </citation>
    <scope>NUCLEOTIDE SEQUENCE [LARGE SCALE GENOMIC DNA]</scope>
    <source>
        <strain evidence="10">clo34</strain>
        <strain evidence="7">Clo34</strain>
        <strain evidence="8">Tl291</strain>
        <strain evidence="9">tl291</strain>
    </source>
</reference>
<evidence type="ECO:0000313" key="7">
    <source>
        <dbReference type="EMBL" id="VFD32313.1"/>
    </source>
</evidence>
<keyword evidence="4" id="KW-0413">Isomerase</keyword>
<dbReference type="GO" id="GO:0016853">
    <property type="term" value="F:isomerase activity"/>
    <property type="evidence" value="ECO:0007669"/>
    <property type="project" value="UniProtKB-KW"/>
</dbReference>
<dbReference type="PANTHER" id="PTHR42796">
    <property type="entry name" value="FUMARYLACETOACETATE HYDROLASE DOMAIN-CONTAINING PROTEIN 2A-RELATED"/>
    <property type="match status" value="1"/>
</dbReference>
<proteinExistence type="inferred from homology"/>
<protein>
    <submittedName>
        <fullName evidence="4 7">Isomerase/hydrolase</fullName>
    </submittedName>
</protein>
<accession>A0A069A8H4</accession>
<dbReference type="InterPro" id="IPR051121">
    <property type="entry name" value="FAH"/>
</dbReference>
<dbReference type="Proteomes" id="UP000372533">
    <property type="component" value="Unassembled WGS sequence"/>
</dbReference>
<name>A0A069A8H4_CLODI</name>
<dbReference type="EMBL" id="CAAJVP010000014">
    <property type="protein sequence ID" value="VHY14293.1"/>
    <property type="molecule type" value="Genomic_DNA"/>
</dbReference>
<reference evidence="5" key="1">
    <citation type="submission" date="2014-07" db="EMBL/GenBank/DDBJ databases">
        <authorList>
            <person name="Monot Marc"/>
        </authorList>
    </citation>
    <scope>NUCLEOTIDE SEQUENCE</scope>
    <source>
        <strain evidence="6">7032989</strain>
        <strain evidence="5">7032994</strain>
    </source>
</reference>
<evidence type="ECO:0000313" key="9">
    <source>
        <dbReference type="Proteomes" id="UP000372533"/>
    </source>
</evidence>
<dbReference type="GO" id="GO:0046872">
    <property type="term" value="F:metal ion binding"/>
    <property type="evidence" value="ECO:0007669"/>
    <property type="project" value="UniProtKB-KW"/>
</dbReference>
<dbReference type="EMBL" id="LK932368">
    <property type="protein sequence ID" value="CDS84750.1"/>
    <property type="molecule type" value="Genomic_DNA"/>
</dbReference>
<dbReference type="Pfam" id="PF01557">
    <property type="entry name" value="FAA_hydrolase"/>
    <property type="match status" value="1"/>
</dbReference>
<dbReference type="PANTHER" id="PTHR42796:SF4">
    <property type="entry name" value="FUMARYLACETOACETATE HYDROLASE DOMAIN-CONTAINING PROTEIN 2A"/>
    <property type="match status" value="1"/>
</dbReference>
<comment type="similarity">
    <text evidence="1">Belongs to the FAH family.</text>
</comment>
<dbReference type="SUPFAM" id="SSF56529">
    <property type="entry name" value="FAH"/>
    <property type="match status" value="1"/>
</dbReference>
<evidence type="ECO:0000256" key="1">
    <source>
        <dbReference type="ARBA" id="ARBA00010211"/>
    </source>
</evidence>
<sequence length="294" mass="33043">MKFVTFCSSNEEKIGVFNSETNSIYEINSLGLSKLYTDMNDFIENVSTGDLEKIKNNSFENAKCYKLEEVKLCSPIVRPKKDIICLGLNYKDHVNEIPDGVIKNVVMPDYPIYFSKRADKIIGVDDKISLHGDLVEKLDYESELAVIIGKEGINISKEDAYEYIFGYTIVNDISERALQDKHVQWFRGKSLDTHTSMGPCIVHKEEFEHPLKLDISSVVNGEVRQNSNTEYFIFDIPTIINDLSRGMTLKPGDIISTGTPAGVAMGMNPQVYLKHGDIVECKVEGIGVLKNIVD</sequence>
<feature type="domain" description="Fumarylacetoacetase-like C-terminal" evidence="3">
    <location>
        <begin position="83"/>
        <end position="293"/>
    </location>
</feature>
<dbReference type="EMBL" id="LK933160">
    <property type="protein sequence ID" value="CDT44961.1"/>
    <property type="molecule type" value="Genomic_DNA"/>
</dbReference>
<gene>
    <name evidence="6" type="ORF">BN1095_480073</name>
    <name evidence="4" type="ORF">BN1096_310077</name>
    <name evidence="5" type="ORF">BN1097_320076</name>
    <name evidence="8" type="ORF">SAMEA1402366_02731</name>
    <name evidence="7" type="ORF">SAMEA1402399_02013</name>
</gene>
<evidence type="ECO:0000259" key="3">
    <source>
        <dbReference type="Pfam" id="PF01557"/>
    </source>
</evidence>
<dbReference type="RefSeq" id="WP_009888650.1">
    <property type="nucleotide sequence ID" value="NZ_BBYB01000201.1"/>
</dbReference>
<keyword evidence="4" id="KW-0378">Hydrolase</keyword>
<evidence type="ECO:0000313" key="6">
    <source>
        <dbReference type="EMBL" id="CDT44961.1"/>
    </source>
</evidence>
<dbReference type="GO" id="GO:0019752">
    <property type="term" value="P:carboxylic acid metabolic process"/>
    <property type="evidence" value="ECO:0007669"/>
    <property type="project" value="UniProtKB-ARBA"/>
</dbReference>
<evidence type="ECO:0000256" key="2">
    <source>
        <dbReference type="ARBA" id="ARBA00022723"/>
    </source>
</evidence>
<dbReference type="InterPro" id="IPR036663">
    <property type="entry name" value="Fumarylacetoacetase_C_sf"/>
</dbReference>
<evidence type="ECO:0000313" key="4">
    <source>
        <dbReference type="EMBL" id="CDS84316.1"/>
    </source>
</evidence>